<dbReference type="OrthoDB" id="5801364at2"/>
<sequence length="222" mass="23435">MLHTCIDHLVITAPSLMDGAEYVRQALGVRLEAGGEHPRMGTHNCLLRLGDGLFLEVIAVNPEAPQPDRPRWFQLDAPGQNVQPRLATWVARTNNIHAAVAASPLAHGDIQPMTRGQLHWLITIPADGGLPLQGAAPTLIEWQAQPHPASKLLDLGCSLLGLEANLELAAAEQLSSMLVLTGFHGAFSVNVVSAGLPCGLVAHIQTPTGLCRLGLPAGVIAV</sequence>
<gene>
    <name evidence="2" type="ORF">CPter91_1965</name>
</gene>
<dbReference type="InterPro" id="IPR025870">
    <property type="entry name" value="Glyoxalase-like_dom"/>
</dbReference>
<organism evidence="2 3">
    <name type="scientific">Collimonas pratensis</name>
    <dbReference type="NCBI Taxonomy" id="279113"/>
    <lineage>
        <taxon>Bacteria</taxon>
        <taxon>Pseudomonadati</taxon>
        <taxon>Pseudomonadota</taxon>
        <taxon>Betaproteobacteria</taxon>
        <taxon>Burkholderiales</taxon>
        <taxon>Oxalobacteraceae</taxon>
        <taxon>Collimonas</taxon>
    </lineage>
</organism>
<accession>A0A127Q2V2</accession>
<dbReference type="KEGG" id="cpra:CPter91_1965"/>
<dbReference type="Gene3D" id="3.10.180.10">
    <property type="entry name" value="2,3-Dihydroxybiphenyl 1,2-Dioxygenase, domain 1"/>
    <property type="match status" value="1"/>
</dbReference>
<dbReference type="Pfam" id="PF13468">
    <property type="entry name" value="Glyoxalase_3"/>
    <property type="match status" value="1"/>
</dbReference>
<dbReference type="RefSeq" id="WP_061939522.1">
    <property type="nucleotide sequence ID" value="NZ_CP013234.1"/>
</dbReference>
<dbReference type="InterPro" id="IPR029068">
    <property type="entry name" value="Glyas_Bleomycin-R_OHBP_Dase"/>
</dbReference>
<proteinExistence type="predicted"/>
<name>A0A127Q2V2_9BURK</name>
<reference evidence="2 3" key="1">
    <citation type="submission" date="2015-11" db="EMBL/GenBank/DDBJ databases">
        <title>Exploring the genomic traits of fungus-feeding bacterial genus Collimonas.</title>
        <authorList>
            <person name="Song C."/>
            <person name="Schmidt R."/>
            <person name="de Jager V."/>
            <person name="Krzyzanowska D."/>
            <person name="Jongedijk E."/>
            <person name="Cankar K."/>
            <person name="Beekwilder J."/>
            <person name="van Veen A."/>
            <person name="de Boer W."/>
            <person name="van Veen J.A."/>
            <person name="Garbeva P."/>
        </authorList>
    </citation>
    <scope>NUCLEOTIDE SEQUENCE [LARGE SCALE GENOMIC DNA]</scope>
    <source>
        <strain evidence="2 3">Ter91</strain>
    </source>
</reference>
<dbReference type="STRING" id="279113.CPter91_1965"/>
<dbReference type="EMBL" id="CP013234">
    <property type="protein sequence ID" value="AMP04337.1"/>
    <property type="molecule type" value="Genomic_DNA"/>
</dbReference>
<evidence type="ECO:0000313" key="2">
    <source>
        <dbReference type="EMBL" id="AMP04337.1"/>
    </source>
</evidence>
<protein>
    <submittedName>
        <fullName evidence="2">Glyoxalase-like domain protein</fullName>
    </submittedName>
</protein>
<evidence type="ECO:0000313" key="3">
    <source>
        <dbReference type="Proteomes" id="UP000074561"/>
    </source>
</evidence>
<feature type="domain" description="Glyoxalase-like" evidence="1">
    <location>
        <begin position="6"/>
        <end position="162"/>
    </location>
</feature>
<dbReference type="Proteomes" id="UP000074561">
    <property type="component" value="Chromosome"/>
</dbReference>
<evidence type="ECO:0000259" key="1">
    <source>
        <dbReference type="Pfam" id="PF13468"/>
    </source>
</evidence>
<dbReference type="PATRIC" id="fig|279113.9.peg.1952"/>
<dbReference type="AlphaFoldDB" id="A0A127Q2V2"/>